<protein>
    <submittedName>
        <fullName evidence="2">SAP domain-containing protein</fullName>
    </submittedName>
</protein>
<dbReference type="EMBL" id="FNFL01000001">
    <property type="protein sequence ID" value="SDJ79587.1"/>
    <property type="molecule type" value="Genomic_DNA"/>
</dbReference>
<dbReference type="Proteomes" id="UP000198694">
    <property type="component" value="Unassembled WGS sequence"/>
</dbReference>
<evidence type="ECO:0000259" key="1">
    <source>
        <dbReference type="PROSITE" id="PS50800"/>
    </source>
</evidence>
<dbReference type="SMART" id="SM00513">
    <property type="entry name" value="SAP"/>
    <property type="match status" value="1"/>
</dbReference>
<dbReference type="Pfam" id="PF02037">
    <property type="entry name" value="SAP"/>
    <property type="match status" value="1"/>
</dbReference>
<dbReference type="Gene3D" id="1.10.720.30">
    <property type="entry name" value="SAP domain"/>
    <property type="match status" value="1"/>
</dbReference>
<dbReference type="SUPFAM" id="SSF68906">
    <property type="entry name" value="SAP domain"/>
    <property type="match status" value="1"/>
</dbReference>
<sequence length="506" mass="58647">MQMQDVLPKMSKLYLSRIVDSFLKDVRLNNEEEMREVIMKNIDEFQNSERVKRNLNFLETDRDIALVNEMILMALMENEGYVLPESELFTSVENLEQQIVEESKDDDFIKTSIPEDALRIYTAVLMAAWKKDESLNSHEINMLAVLKNELGLSTRDHYLIESIAGRFPQRGNKLHSIRQIEKSLKDLQSRGIILRFKTDEAYYIIPKEIARVVRYELGGELRKETYLSLLNDLNVNQLKNILSPLGLNVSGTKSTLIERIIRHNILPTKALNFFSSSELTDVLRTLDGAKISGTKEEKIKSIIDYYENLTSIENSDPTDSRSRLYDFYEDLAARNYKPLRVNKIIDKDLDIERSFEEATKYIFEKKLNINLVEMPGSKHADGKMNYNPKEVILWDNKSVESPYNFPDSHFEQFLGYIKSEGMRVTLFLIITSDYTNEAISKAQKLKAFSEEDTDVAIISADDLKYVAEEWQKFSGQKEPKFNLQVFNLTGELTRTVLASRMEWAIQ</sequence>
<organism evidence="2 3">
    <name type="scientific">Sediminibacillus albus</name>
    <dbReference type="NCBI Taxonomy" id="407036"/>
    <lineage>
        <taxon>Bacteria</taxon>
        <taxon>Bacillati</taxon>
        <taxon>Bacillota</taxon>
        <taxon>Bacilli</taxon>
        <taxon>Bacillales</taxon>
        <taxon>Bacillaceae</taxon>
        <taxon>Sediminibacillus</taxon>
    </lineage>
</organism>
<accession>A0A1G8WNB4</accession>
<dbReference type="AlphaFoldDB" id="A0A1G8WNB4"/>
<reference evidence="2 3" key="1">
    <citation type="submission" date="2016-10" db="EMBL/GenBank/DDBJ databases">
        <authorList>
            <person name="de Groot N.N."/>
        </authorList>
    </citation>
    <scope>NUCLEOTIDE SEQUENCE [LARGE SCALE GENOMIC DNA]</scope>
    <source>
        <strain evidence="2 3">CGMCC 1.6502</strain>
    </source>
</reference>
<dbReference type="InterPro" id="IPR003034">
    <property type="entry name" value="SAP_dom"/>
</dbReference>
<dbReference type="Gene3D" id="3.40.91.30">
    <property type="match status" value="1"/>
</dbReference>
<feature type="domain" description="SAP" evidence="1">
    <location>
        <begin position="230"/>
        <end position="264"/>
    </location>
</feature>
<dbReference type="OrthoDB" id="232872at2"/>
<dbReference type="RefSeq" id="WP_093211431.1">
    <property type="nucleotide sequence ID" value="NZ_FNFL01000001.1"/>
</dbReference>
<dbReference type="PROSITE" id="PS50800">
    <property type="entry name" value="SAP"/>
    <property type="match status" value="1"/>
</dbReference>
<evidence type="ECO:0000313" key="2">
    <source>
        <dbReference type="EMBL" id="SDJ79587.1"/>
    </source>
</evidence>
<keyword evidence="3" id="KW-1185">Reference proteome</keyword>
<name>A0A1G8WNB4_9BACI</name>
<proteinExistence type="predicted"/>
<dbReference type="InterPro" id="IPR036361">
    <property type="entry name" value="SAP_dom_sf"/>
</dbReference>
<evidence type="ECO:0000313" key="3">
    <source>
        <dbReference type="Proteomes" id="UP000198694"/>
    </source>
</evidence>
<gene>
    <name evidence="2" type="ORF">SAMN05216243_0895</name>
</gene>